<protein>
    <submittedName>
        <fullName evidence="1">Uncharacterized protein LOC105108056</fullName>
    </submittedName>
</protein>
<dbReference type="AlphaFoldDB" id="A0A2P2JVK4"/>
<name>A0A2P2JVK4_RHIMU</name>
<sequence>MQLKKYYQPRKSHRIVSVLVEGNKVPLYGAGSSLTVSPTGIVVPMTLEFEIRSRGNVVGKLVRTNHRKRISCPLVIDSTSSKPIKFKKGTCTYD</sequence>
<dbReference type="EMBL" id="GGEC01017009">
    <property type="protein sequence ID" value="MBW97492.1"/>
    <property type="molecule type" value="Transcribed_RNA"/>
</dbReference>
<reference evidence="1" key="1">
    <citation type="submission" date="2018-02" db="EMBL/GenBank/DDBJ databases">
        <title>Rhizophora mucronata_Transcriptome.</title>
        <authorList>
            <person name="Meera S.P."/>
            <person name="Sreeshan A."/>
            <person name="Augustine A."/>
        </authorList>
    </citation>
    <scope>NUCLEOTIDE SEQUENCE</scope>
    <source>
        <tissue evidence="1">Leaf</tissue>
    </source>
</reference>
<accession>A0A2P2JVK4</accession>
<evidence type="ECO:0000313" key="1">
    <source>
        <dbReference type="EMBL" id="MBW97492.1"/>
    </source>
</evidence>
<organism evidence="1">
    <name type="scientific">Rhizophora mucronata</name>
    <name type="common">Asiatic mangrove</name>
    <dbReference type="NCBI Taxonomy" id="61149"/>
    <lineage>
        <taxon>Eukaryota</taxon>
        <taxon>Viridiplantae</taxon>
        <taxon>Streptophyta</taxon>
        <taxon>Embryophyta</taxon>
        <taxon>Tracheophyta</taxon>
        <taxon>Spermatophyta</taxon>
        <taxon>Magnoliopsida</taxon>
        <taxon>eudicotyledons</taxon>
        <taxon>Gunneridae</taxon>
        <taxon>Pentapetalae</taxon>
        <taxon>rosids</taxon>
        <taxon>fabids</taxon>
        <taxon>Malpighiales</taxon>
        <taxon>Rhizophoraceae</taxon>
        <taxon>Rhizophora</taxon>
    </lineage>
</organism>
<proteinExistence type="predicted"/>